<dbReference type="InterPro" id="IPR023302">
    <property type="entry name" value="Pept_S9A_N"/>
</dbReference>
<evidence type="ECO:0000259" key="1">
    <source>
        <dbReference type="Pfam" id="PF02897"/>
    </source>
</evidence>
<keyword evidence="3" id="KW-1185">Reference proteome</keyword>
<proteinExistence type="predicted"/>
<reference evidence="2 3" key="1">
    <citation type="submission" date="2019-11" db="EMBL/GenBank/DDBJ databases">
        <title>Acidiferrimicrobium australis gen. nov., sp. nov., an acidophilic and obligately heterotrophic, member of the Actinobacteria that catalyses dissimilatory oxido- reduction of iron isolated from metal-rich acidic water in Chile.</title>
        <authorList>
            <person name="Gonzalez D."/>
            <person name="Huber K."/>
            <person name="Hedrich S."/>
            <person name="Rojas-Villalobos C."/>
            <person name="Quatrini R."/>
            <person name="Dinamarca M.A."/>
            <person name="Schwarz A."/>
            <person name="Canales C."/>
            <person name="Nancucheo I."/>
        </authorList>
    </citation>
    <scope>NUCLEOTIDE SEQUENCE [LARGE SCALE GENOMIC DNA]</scope>
    <source>
        <strain evidence="2 3">USS-CCA1</strain>
    </source>
</reference>
<dbReference type="Gene3D" id="2.130.10.120">
    <property type="entry name" value="Prolyl oligopeptidase, N-terminal domain"/>
    <property type="match status" value="1"/>
</dbReference>
<name>A0ABW9QXG3_9ACTN</name>
<dbReference type="Pfam" id="PF02897">
    <property type="entry name" value="Peptidase_S9_N"/>
    <property type="match status" value="1"/>
</dbReference>
<evidence type="ECO:0000313" key="3">
    <source>
        <dbReference type="Proteomes" id="UP000437736"/>
    </source>
</evidence>
<accession>A0ABW9QXG3</accession>
<dbReference type="SUPFAM" id="SSF50993">
    <property type="entry name" value="Peptidase/esterase 'gauge' domain"/>
    <property type="match status" value="1"/>
</dbReference>
<dbReference type="EMBL" id="WJHE01001054">
    <property type="protein sequence ID" value="MST34530.1"/>
    <property type="molecule type" value="Genomic_DNA"/>
</dbReference>
<comment type="caution">
    <text evidence="2">The sequence shown here is derived from an EMBL/GenBank/DDBJ whole genome shotgun (WGS) entry which is preliminary data.</text>
</comment>
<dbReference type="PANTHER" id="PTHR42881:SF2">
    <property type="entry name" value="PROLYL ENDOPEPTIDASE"/>
    <property type="match status" value="1"/>
</dbReference>
<feature type="domain" description="Peptidase S9A N-terminal" evidence="1">
    <location>
        <begin position="20"/>
        <end position="276"/>
    </location>
</feature>
<dbReference type="PANTHER" id="PTHR42881">
    <property type="entry name" value="PROLYL ENDOPEPTIDASE"/>
    <property type="match status" value="1"/>
</dbReference>
<feature type="non-terminal residue" evidence="2">
    <location>
        <position position="298"/>
    </location>
</feature>
<sequence>MAEPYPPAHRLDIEETLAGGRVVRDPYRWLEDPDAVETVVWSTEQDERWAAWAAAHPERAPLADRILALTPGFRSAPVVIGERRFWTERAPGQDHAVLLVEDGAGRRALVDPNALDPDGTVVLDGWAPSLEGDRVAYLLSSGGDEESTLWVIDVATGFTLEGPIDRVRYSPLAWLPGGEELLYVRRLPPWEVPAGEEAFHRRVYRHRVRSHAQTDDELLFGQDGRGPDVEPTAYLGVEVSHDGRYVAVTVSLGTAPRNDLWVAELPAAGEVPAWRPALVGADAQAQPAFDRRGNLWVL</sequence>
<organism evidence="2 3">
    <name type="scientific">Acidiferrimicrobium australe</name>
    <dbReference type="NCBI Taxonomy" id="2664430"/>
    <lineage>
        <taxon>Bacteria</taxon>
        <taxon>Bacillati</taxon>
        <taxon>Actinomycetota</taxon>
        <taxon>Acidimicrobiia</taxon>
        <taxon>Acidimicrobiales</taxon>
        <taxon>Acidimicrobiaceae</taxon>
        <taxon>Acidiferrimicrobium</taxon>
    </lineage>
</organism>
<dbReference type="InterPro" id="IPR051167">
    <property type="entry name" value="Prolyl_oligopep/macrocyclase"/>
</dbReference>
<dbReference type="Proteomes" id="UP000437736">
    <property type="component" value="Unassembled WGS sequence"/>
</dbReference>
<evidence type="ECO:0000313" key="2">
    <source>
        <dbReference type="EMBL" id="MST34530.1"/>
    </source>
</evidence>
<gene>
    <name evidence="2" type="ORF">GHK86_17605</name>
</gene>
<protein>
    <submittedName>
        <fullName evidence="2">S9 family peptidase</fullName>
    </submittedName>
</protein>